<dbReference type="Gene3D" id="3.30.505.50">
    <property type="entry name" value="Sigma 54 modulation/S30EA ribosomal protein, C-terminal domain"/>
    <property type="match status" value="1"/>
</dbReference>
<dbReference type="InterPro" id="IPR003489">
    <property type="entry name" value="RHF/RaiA"/>
</dbReference>
<comment type="function">
    <text evidence="4">Required for dimerization of active 70S ribosomes into 100S ribosomes in stationary phase; 100S ribosomes are translationally inactive and sometimes present during exponential growth.</text>
</comment>
<dbReference type="NCBIfam" id="TIGR00741">
    <property type="entry name" value="yfiA"/>
    <property type="match status" value="1"/>
</dbReference>
<feature type="region of interest" description="Disordered" evidence="5">
    <location>
        <begin position="100"/>
        <end position="134"/>
    </location>
</feature>
<dbReference type="SUPFAM" id="SSF69754">
    <property type="entry name" value="Ribosome binding protein Y (YfiA homologue)"/>
    <property type="match status" value="1"/>
</dbReference>
<comment type="similarity">
    <text evidence="4">Belongs to the HPF/YfiA ribosome-associated protein family. Long HPF subfamily.</text>
</comment>
<proteinExistence type="inferred from homology"/>
<sequence>MEVRLRTLDVPLTPALEQYIRAKIAKLDRIHARVADARFELRSERQRSGGEQFVAQFTITTSSAILRAEHRNRDIHLAIDGAIDHMTGQIKRFRKKQILSRRRSRATTQADGTAALEATAEDQSGPEMEADELSPSVVRRKRFTVYPMSEEEAIEQMELLGHDFFVFFNPADDQINVLYRRKDGRYGVIQPVLG</sequence>
<keyword evidence="1 4" id="KW-0810">Translation regulation</keyword>
<comment type="subcellular location">
    <subcellularLocation>
        <location evidence="4">Cytoplasm</location>
    </subcellularLocation>
</comment>
<evidence type="ECO:0000256" key="2">
    <source>
        <dbReference type="ARBA" id="ARBA00038695"/>
    </source>
</evidence>
<evidence type="ECO:0000313" key="7">
    <source>
        <dbReference type="EMBL" id="HEX71512.1"/>
    </source>
</evidence>
<name>A0A7C3A963_9BACT</name>
<evidence type="ECO:0000256" key="1">
    <source>
        <dbReference type="ARBA" id="ARBA00022845"/>
    </source>
</evidence>
<accession>A0A7C3A963</accession>
<dbReference type="PANTHER" id="PTHR33231:SF1">
    <property type="entry name" value="30S RIBOSOMAL PROTEIN"/>
    <property type="match status" value="1"/>
</dbReference>
<dbReference type="InterPro" id="IPR034694">
    <property type="entry name" value="HPF_long/plastid"/>
</dbReference>
<gene>
    <name evidence="7" type="primary">raiA</name>
    <name evidence="4" type="synonym">hpf</name>
    <name evidence="7" type="ORF">ENP13_09780</name>
</gene>
<dbReference type="Pfam" id="PF16321">
    <property type="entry name" value="Ribosom_S30AE_C"/>
    <property type="match status" value="1"/>
</dbReference>
<dbReference type="GO" id="GO:0022627">
    <property type="term" value="C:cytosolic small ribosomal subunit"/>
    <property type="evidence" value="ECO:0007669"/>
    <property type="project" value="TreeGrafter"/>
</dbReference>
<comment type="subunit">
    <text evidence="2">Associates exclusively with 100S ribosomes, which are dimers of 70S ribosomes.</text>
</comment>
<protein>
    <recommendedName>
        <fullName evidence="3 4">Ribosome hibernation promoting factor</fullName>
        <shortName evidence="4">HPF</shortName>
    </recommendedName>
</protein>
<feature type="domain" description="Sigma 54 modulation/S30EA ribosomal protein C-terminal" evidence="6">
    <location>
        <begin position="134"/>
        <end position="188"/>
    </location>
</feature>
<evidence type="ECO:0000256" key="3">
    <source>
        <dbReference type="ARBA" id="ARBA00041148"/>
    </source>
</evidence>
<evidence type="ECO:0000256" key="4">
    <source>
        <dbReference type="HAMAP-Rule" id="MF_00839"/>
    </source>
</evidence>
<dbReference type="InterPro" id="IPR038416">
    <property type="entry name" value="Ribosom_S30AE_C_sf"/>
</dbReference>
<evidence type="ECO:0000256" key="5">
    <source>
        <dbReference type="SAM" id="MobiDB-lite"/>
    </source>
</evidence>
<reference evidence="7" key="1">
    <citation type="journal article" date="2020" name="mSystems">
        <title>Genome- and Community-Level Interaction Insights into Carbon Utilization and Element Cycling Functions of Hydrothermarchaeota in Hydrothermal Sediment.</title>
        <authorList>
            <person name="Zhou Z."/>
            <person name="Liu Y."/>
            <person name="Xu W."/>
            <person name="Pan J."/>
            <person name="Luo Z.H."/>
            <person name="Li M."/>
        </authorList>
    </citation>
    <scope>NUCLEOTIDE SEQUENCE [LARGE SCALE GENOMIC DNA]</scope>
    <source>
        <strain evidence="7">SpSt-192</strain>
    </source>
</reference>
<dbReference type="AlphaFoldDB" id="A0A7C3A963"/>
<dbReference type="GO" id="GO:0043024">
    <property type="term" value="F:ribosomal small subunit binding"/>
    <property type="evidence" value="ECO:0007669"/>
    <property type="project" value="TreeGrafter"/>
</dbReference>
<comment type="subunit">
    <text evidence="4">Interacts with 100S ribosomes.</text>
</comment>
<dbReference type="Gene3D" id="3.30.160.100">
    <property type="entry name" value="Ribosome hibernation promotion factor-like"/>
    <property type="match status" value="1"/>
</dbReference>
<dbReference type="InterPro" id="IPR032528">
    <property type="entry name" value="Ribosom_S30AE_C"/>
</dbReference>
<dbReference type="GO" id="GO:0045900">
    <property type="term" value="P:negative regulation of translational elongation"/>
    <property type="evidence" value="ECO:0007669"/>
    <property type="project" value="TreeGrafter"/>
</dbReference>
<organism evidence="7">
    <name type="scientific">Thermorudis sp</name>
    <dbReference type="NCBI Taxonomy" id="1969470"/>
    <lineage>
        <taxon>Bacteria</taxon>
        <taxon>Pseudomonadati</taxon>
        <taxon>Thermomicrobiota</taxon>
        <taxon>Thermomicrobia</taxon>
        <taxon>Thermomicrobia incertae sedis</taxon>
        <taxon>Thermorudis</taxon>
    </lineage>
</organism>
<comment type="caution">
    <text evidence="7">The sequence shown here is derived from an EMBL/GenBank/DDBJ whole genome shotgun (WGS) entry which is preliminary data.</text>
</comment>
<dbReference type="InterPro" id="IPR050574">
    <property type="entry name" value="HPF/YfiA_ribosome-assoc"/>
</dbReference>
<evidence type="ECO:0000259" key="6">
    <source>
        <dbReference type="Pfam" id="PF16321"/>
    </source>
</evidence>
<dbReference type="Pfam" id="PF02482">
    <property type="entry name" value="Ribosomal_S30AE"/>
    <property type="match status" value="1"/>
</dbReference>
<dbReference type="InterPro" id="IPR036567">
    <property type="entry name" value="RHF-like"/>
</dbReference>
<dbReference type="HAMAP" id="MF_00839">
    <property type="entry name" value="HPF"/>
    <property type="match status" value="1"/>
</dbReference>
<dbReference type="PANTHER" id="PTHR33231">
    <property type="entry name" value="30S RIBOSOMAL PROTEIN"/>
    <property type="match status" value="1"/>
</dbReference>
<dbReference type="EMBL" id="DSID01000746">
    <property type="protein sequence ID" value="HEX71512.1"/>
    <property type="molecule type" value="Genomic_DNA"/>
</dbReference>
<keyword evidence="4" id="KW-0963">Cytoplasm</keyword>